<dbReference type="AlphaFoldDB" id="A0A402CRZ8"/>
<sequence length="518" mass="55100">MMAQWILGAALLLGILGDALFRDSDGSGLNWLLWTSSAVGAAAVLARRQSIAAAMSGRVLIALALLFSGLMALRDSFALHGLCLLAIIVAAAGAVSVQEGWRAMRSGFVEYAKSVALLAGAAFTGPTRFMNAARGAAGRVSDGFIPRAPQTEDQMSQAPEGADRWVAAPGVARGLLIVAPLFVVFLALLMSADPAYRHVVTSLFEWDLQTLIAHLLTIAVVAWCAAGVLHRALRHAAEAQSPAAAAPLLTLGVPEVMTILTAIDLLFLSFVGVQLRYAFGGEALIRATTGLTYAEYARGGFFELLAVAAIVLPVLLFLHWALDRRELRAERPFQWLAGVQVSLLGVMLASAYHRMRLYEAVYGMTELRLYVMAAIVWLAVVFAWFCLTVLRGRRRLFAGGALAAAALGIGVLEGVNPDALIAKINLAQAHSAHRFDGCYAASLSADAVPPLVNALPTLAPADAAIVAHQLLSRWTPPPQIDWRGWSVGRAQAWNAVESRMVELRTLAAGAPKDACPGE</sequence>
<name>A0A402CRZ8_9BACT</name>
<evidence type="ECO:0000313" key="1">
    <source>
        <dbReference type="EMBL" id="BDI28162.1"/>
    </source>
</evidence>
<keyword evidence="2" id="KW-1185">Reference proteome</keyword>
<proteinExistence type="predicted"/>
<protein>
    <submittedName>
        <fullName evidence="1">Uncharacterized protein</fullName>
    </submittedName>
</protein>
<dbReference type="Pfam" id="PF13687">
    <property type="entry name" value="DUF4153"/>
    <property type="match status" value="1"/>
</dbReference>
<dbReference type="EMBL" id="AP025739">
    <property type="protein sequence ID" value="BDI28162.1"/>
    <property type="molecule type" value="Genomic_DNA"/>
</dbReference>
<evidence type="ECO:0000313" key="2">
    <source>
        <dbReference type="Proteomes" id="UP000287394"/>
    </source>
</evidence>
<reference evidence="1 2" key="1">
    <citation type="journal article" date="2019" name="Int. J. Syst. Evol. Microbiol.">
        <title>Capsulimonas corticalis gen. nov., sp. nov., an aerobic capsulated bacterium, of a novel bacterial order, Capsulimonadales ord. nov., of the class Armatimonadia of the phylum Armatimonadetes.</title>
        <authorList>
            <person name="Li J."/>
            <person name="Kudo C."/>
            <person name="Tonouchi A."/>
        </authorList>
    </citation>
    <scope>NUCLEOTIDE SEQUENCE [LARGE SCALE GENOMIC DNA]</scope>
    <source>
        <strain evidence="1 2">AX-7</strain>
    </source>
</reference>
<dbReference type="Proteomes" id="UP000287394">
    <property type="component" value="Chromosome"/>
</dbReference>
<dbReference type="KEGG" id="ccot:CCAX7_002130"/>
<accession>A0A402CRZ8</accession>
<organism evidence="1 2">
    <name type="scientific">Capsulimonas corticalis</name>
    <dbReference type="NCBI Taxonomy" id="2219043"/>
    <lineage>
        <taxon>Bacteria</taxon>
        <taxon>Bacillati</taxon>
        <taxon>Armatimonadota</taxon>
        <taxon>Armatimonadia</taxon>
        <taxon>Capsulimonadales</taxon>
        <taxon>Capsulimonadaceae</taxon>
        <taxon>Capsulimonas</taxon>
    </lineage>
</organism>
<gene>
    <name evidence="1" type="ORF">CCAX7_002130</name>
</gene>
<dbReference type="InterPro" id="IPR025291">
    <property type="entry name" value="DUF4153"/>
</dbReference>
<dbReference type="OrthoDB" id="9767931at2"/>
<dbReference type="RefSeq" id="WP_119320110.1">
    <property type="nucleotide sequence ID" value="NZ_AP025739.1"/>
</dbReference>